<keyword evidence="3" id="KW-1185">Reference proteome</keyword>
<evidence type="ECO:0000256" key="1">
    <source>
        <dbReference type="SAM" id="Phobius"/>
    </source>
</evidence>
<keyword evidence="1" id="KW-1133">Transmembrane helix</keyword>
<sequence length="96" mass="10922">MEKRTKWFLVGLFAIMTCLFFIKSYELFTIQEHVDGDGIGLTFLGVEMNEKVSISSIASYSIGFLLMGIVSLIISICIHFFIGGIHKKLKLEEREK</sequence>
<keyword evidence="1" id="KW-0812">Transmembrane</keyword>
<keyword evidence="1" id="KW-0472">Membrane</keyword>
<organism evidence="2 3">
    <name type="scientific">Bacillus weihaiensis</name>
    <dbReference type="NCBI Taxonomy" id="1547283"/>
    <lineage>
        <taxon>Bacteria</taxon>
        <taxon>Bacillati</taxon>
        <taxon>Bacillota</taxon>
        <taxon>Bacilli</taxon>
        <taxon>Bacillales</taxon>
        <taxon>Bacillaceae</taxon>
        <taxon>Bacillus</taxon>
    </lineage>
</organism>
<gene>
    <name evidence="2" type="ORF">A9C19_09090</name>
</gene>
<evidence type="ECO:0000313" key="2">
    <source>
        <dbReference type="EMBL" id="APH04891.1"/>
    </source>
</evidence>
<evidence type="ECO:0000313" key="3">
    <source>
        <dbReference type="Proteomes" id="UP000181936"/>
    </source>
</evidence>
<reference evidence="2 3" key="1">
    <citation type="journal article" date="2016" name="Sci. Rep.">
        <title>Complete genome sequence and transcriptomic analysis of a novel marine strain Bacillus weihaiensis reveals the mechanism of brown algae degradation.</title>
        <authorList>
            <person name="Zhu Y."/>
            <person name="Chen P."/>
            <person name="Bao Y."/>
            <person name="Men Y."/>
            <person name="Zeng Y."/>
            <person name="Yang J."/>
            <person name="Sun J."/>
            <person name="Sun Y."/>
        </authorList>
    </citation>
    <scope>NUCLEOTIDE SEQUENCE [LARGE SCALE GENOMIC DNA]</scope>
    <source>
        <strain evidence="2 3">Alg07</strain>
    </source>
</reference>
<accession>A0A1L3MRD2</accession>
<dbReference type="KEGG" id="bwh:A9C19_09090"/>
<dbReference type="Proteomes" id="UP000181936">
    <property type="component" value="Chromosome"/>
</dbReference>
<dbReference type="RefSeq" id="WP_072579686.1">
    <property type="nucleotide sequence ID" value="NZ_CP016020.1"/>
</dbReference>
<proteinExistence type="predicted"/>
<name>A0A1L3MRD2_9BACI</name>
<dbReference type="AlphaFoldDB" id="A0A1L3MRD2"/>
<dbReference type="EMBL" id="CP016020">
    <property type="protein sequence ID" value="APH04891.1"/>
    <property type="molecule type" value="Genomic_DNA"/>
</dbReference>
<dbReference type="OrthoDB" id="2454425at2"/>
<feature type="transmembrane region" description="Helical" evidence="1">
    <location>
        <begin position="57"/>
        <end position="82"/>
    </location>
</feature>
<protein>
    <submittedName>
        <fullName evidence="2">Uncharacterized protein</fullName>
    </submittedName>
</protein>
<feature type="transmembrane region" description="Helical" evidence="1">
    <location>
        <begin position="7"/>
        <end position="25"/>
    </location>
</feature>